<dbReference type="Pfam" id="PF00083">
    <property type="entry name" value="Sugar_tr"/>
    <property type="match status" value="2"/>
</dbReference>
<dbReference type="PROSITE" id="PS50850">
    <property type="entry name" value="MFS"/>
    <property type="match status" value="1"/>
</dbReference>
<feature type="transmembrane region" description="Helical" evidence="7">
    <location>
        <begin position="343"/>
        <end position="368"/>
    </location>
</feature>
<comment type="caution">
    <text evidence="9">The sequence shown here is derived from an EMBL/GenBank/DDBJ whole genome shotgun (WGS) entry which is preliminary data.</text>
</comment>
<dbReference type="AlphaFoldDB" id="A0AAP0S235"/>
<evidence type="ECO:0000256" key="4">
    <source>
        <dbReference type="ARBA" id="ARBA00022692"/>
    </source>
</evidence>
<dbReference type="InterPro" id="IPR003663">
    <property type="entry name" value="Sugar/inositol_transpt"/>
</dbReference>
<dbReference type="EMBL" id="JBBPBK010000004">
    <property type="protein sequence ID" value="KAK9286141.1"/>
    <property type="molecule type" value="Genomic_DNA"/>
</dbReference>
<feature type="transmembrane region" description="Helical" evidence="7">
    <location>
        <begin position="47"/>
        <end position="71"/>
    </location>
</feature>
<dbReference type="InterPro" id="IPR036259">
    <property type="entry name" value="MFS_trans_sf"/>
</dbReference>
<keyword evidence="5 7" id="KW-1133">Transmembrane helix</keyword>
<feature type="domain" description="Major facilitator superfamily (MFS) profile" evidence="8">
    <location>
        <begin position="1"/>
        <end position="372"/>
    </location>
</feature>
<dbReference type="InterPro" id="IPR005828">
    <property type="entry name" value="MFS_sugar_transport-like"/>
</dbReference>
<comment type="subcellular location">
    <subcellularLocation>
        <location evidence="1">Membrane</location>
        <topology evidence="1">Multi-pass membrane protein</topology>
    </subcellularLocation>
</comment>
<accession>A0AAP0S235</accession>
<dbReference type="PANTHER" id="PTHR48023:SF4">
    <property type="entry name" value="D-XYLOSE-PROTON SYMPORTER-LIKE 2"/>
    <property type="match status" value="1"/>
</dbReference>
<sequence>MWGGGGGGDGGGGDGECLLILGGGGEGGWVSATLSGISWYNLSSVEIGLIASGSLYDALIGSVLAFNIADFLGRRRELILSSLLYLIGALVTAVAPDLIIMVIGRFVFGIGIGLHRLDVLLCAIQGKGGMQELRETAICCLCRLRGEAICDSAPEQVDEILAELAYVGDEKEATLGEMFHGKCLKALTIGAGIVLFQQITGQPSVLYYAASILQTAGFSEASDATRISILLGLLKLIMTGVAVLVVDRLGRRSLLLGGVSGMVVSLFLLGSYYLFLDDAPAGAVVALLLYVGCYQLSFGPIGWLMISEIFPLCLRGQGLSIAVLVNFGSNALVTFAFSPLKALLGAALLFYIFGAIAVLSLAFIFFIVPETKGLSLEDIEAKLL</sequence>
<dbReference type="InterPro" id="IPR005829">
    <property type="entry name" value="Sugar_transporter_CS"/>
</dbReference>
<gene>
    <name evidence="9" type="ORF">L1049_014523</name>
</gene>
<comment type="similarity">
    <text evidence="2">Belongs to the major facilitator superfamily. Sugar transporter (TC 2.A.1.1) family.</text>
</comment>
<evidence type="ECO:0000259" key="8">
    <source>
        <dbReference type="PROSITE" id="PS50850"/>
    </source>
</evidence>
<dbReference type="SUPFAM" id="SSF103473">
    <property type="entry name" value="MFS general substrate transporter"/>
    <property type="match status" value="2"/>
</dbReference>
<dbReference type="PROSITE" id="PS00216">
    <property type="entry name" value="SUGAR_TRANSPORT_1"/>
    <property type="match status" value="2"/>
</dbReference>
<protein>
    <recommendedName>
        <fullName evidence="8">Major facilitator superfamily (MFS) profile domain-containing protein</fullName>
    </recommendedName>
</protein>
<dbReference type="GO" id="GO:0022857">
    <property type="term" value="F:transmembrane transporter activity"/>
    <property type="evidence" value="ECO:0007669"/>
    <property type="project" value="InterPro"/>
</dbReference>
<keyword evidence="4 7" id="KW-0812">Transmembrane</keyword>
<name>A0AAP0S235_LIQFO</name>
<evidence type="ECO:0000256" key="1">
    <source>
        <dbReference type="ARBA" id="ARBA00004141"/>
    </source>
</evidence>
<evidence type="ECO:0000256" key="6">
    <source>
        <dbReference type="ARBA" id="ARBA00023136"/>
    </source>
</evidence>
<keyword evidence="6 7" id="KW-0472">Membrane</keyword>
<dbReference type="InterPro" id="IPR020846">
    <property type="entry name" value="MFS_dom"/>
</dbReference>
<dbReference type="Proteomes" id="UP001415857">
    <property type="component" value="Unassembled WGS sequence"/>
</dbReference>
<feature type="transmembrane region" description="Helical" evidence="7">
    <location>
        <begin position="281"/>
        <end position="306"/>
    </location>
</feature>
<dbReference type="GO" id="GO:1904659">
    <property type="term" value="P:D-glucose transmembrane transport"/>
    <property type="evidence" value="ECO:0007669"/>
    <property type="project" value="TreeGrafter"/>
</dbReference>
<evidence type="ECO:0000256" key="3">
    <source>
        <dbReference type="ARBA" id="ARBA00022448"/>
    </source>
</evidence>
<keyword evidence="3" id="KW-0813">Transport</keyword>
<evidence type="ECO:0000313" key="10">
    <source>
        <dbReference type="Proteomes" id="UP001415857"/>
    </source>
</evidence>
<evidence type="ECO:0000313" key="9">
    <source>
        <dbReference type="EMBL" id="KAK9286141.1"/>
    </source>
</evidence>
<keyword evidence="10" id="KW-1185">Reference proteome</keyword>
<feature type="transmembrane region" description="Helical" evidence="7">
    <location>
        <begin position="318"/>
        <end position="337"/>
    </location>
</feature>
<feature type="transmembrane region" description="Helical" evidence="7">
    <location>
        <begin position="83"/>
        <end position="108"/>
    </location>
</feature>
<dbReference type="GO" id="GO:0016020">
    <property type="term" value="C:membrane"/>
    <property type="evidence" value="ECO:0007669"/>
    <property type="project" value="UniProtKB-SubCell"/>
</dbReference>
<dbReference type="PRINTS" id="PR00171">
    <property type="entry name" value="SUGRTRNSPORT"/>
</dbReference>
<dbReference type="Gene3D" id="1.20.1250.20">
    <property type="entry name" value="MFS general substrate transporter like domains"/>
    <property type="match status" value="2"/>
</dbReference>
<reference evidence="9 10" key="1">
    <citation type="journal article" date="2024" name="Plant J.">
        <title>Genome sequences and population genomics reveal climatic adaptation and genomic divergence between two closely related sweetgum species.</title>
        <authorList>
            <person name="Xu W.Q."/>
            <person name="Ren C.Q."/>
            <person name="Zhang X.Y."/>
            <person name="Comes H.P."/>
            <person name="Liu X.H."/>
            <person name="Li Y.G."/>
            <person name="Kettle C.J."/>
            <person name="Jalonen R."/>
            <person name="Gaisberger H."/>
            <person name="Ma Y.Z."/>
            <person name="Qiu Y.X."/>
        </authorList>
    </citation>
    <scope>NUCLEOTIDE SEQUENCE [LARGE SCALE GENOMIC DNA]</scope>
    <source>
        <strain evidence="9">Hangzhou</strain>
    </source>
</reference>
<feature type="transmembrane region" description="Helical" evidence="7">
    <location>
        <begin position="253"/>
        <end position="275"/>
    </location>
</feature>
<proteinExistence type="inferred from homology"/>
<feature type="transmembrane region" description="Helical" evidence="7">
    <location>
        <begin position="227"/>
        <end position="246"/>
    </location>
</feature>
<organism evidence="9 10">
    <name type="scientific">Liquidambar formosana</name>
    <name type="common">Formosan gum</name>
    <dbReference type="NCBI Taxonomy" id="63359"/>
    <lineage>
        <taxon>Eukaryota</taxon>
        <taxon>Viridiplantae</taxon>
        <taxon>Streptophyta</taxon>
        <taxon>Embryophyta</taxon>
        <taxon>Tracheophyta</taxon>
        <taxon>Spermatophyta</taxon>
        <taxon>Magnoliopsida</taxon>
        <taxon>eudicotyledons</taxon>
        <taxon>Gunneridae</taxon>
        <taxon>Pentapetalae</taxon>
        <taxon>Saxifragales</taxon>
        <taxon>Altingiaceae</taxon>
        <taxon>Liquidambar</taxon>
    </lineage>
</organism>
<dbReference type="InterPro" id="IPR050820">
    <property type="entry name" value="MFS_Sugar_Transporter"/>
</dbReference>
<dbReference type="PANTHER" id="PTHR48023">
    <property type="entry name" value="D-XYLOSE-PROTON SYMPORTER-LIKE 2"/>
    <property type="match status" value="1"/>
</dbReference>
<evidence type="ECO:0000256" key="2">
    <source>
        <dbReference type="ARBA" id="ARBA00010992"/>
    </source>
</evidence>
<evidence type="ECO:0000256" key="7">
    <source>
        <dbReference type="SAM" id="Phobius"/>
    </source>
</evidence>
<evidence type="ECO:0000256" key="5">
    <source>
        <dbReference type="ARBA" id="ARBA00022989"/>
    </source>
</evidence>